<keyword evidence="2" id="KW-1185">Reference proteome</keyword>
<sequence>MTRKQLITYEINNRTKQRNVTMIFRESTNLHVSNVGEMAQSASENTDLKRTSTASDLFTGCGMCNLLAPIPIGVGID</sequence>
<evidence type="ECO:0000313" key="1">
    <source>
        <dbReference type="EMBL" id="KAJ1367206.1"/>
    </source>
</evidence>
<reference evidence="1" key="1">
    <citation type="submission" date="2021-06" db="EMBL/GenBank/DDBJ databases">
        <title>Parelaphostrongylus tenuis whole genome reference sequence.</title>
        <authorList>
            <person name="Garwood T.J."/>
            <person name="Larsen P.A."/>
            <person name="Fountain-Jones N.M."/>
            <person name="Garbe J.R."/>
            <person name="Macchietto M.G."/>
            <person name="Kania S.A."/>
            <person name="Gerhold R.W."/>
            <person name="Richards J.E."/>
            <person name="Wolf T.M."/>
        </authorList>
    </citation>
    <scope>NUCLEOTIDE SEQUENCE</scope>
    <source>
        <strain evidence="1">MNPRO001-30</strain>
        <tissue evidence="1">Meninges</tissue>
    </source>
</reference>
<gene>
    <name evidence="1" type="ORF">KIN20_028070</name>
</gene>
<accession>A0AAD5WEG6</accession>
<proteinExistence type="predicted"/>
<dbReference type="AlphaFoldDB" id="A0AAD5WEG6"/>
<name>A0AAD5WEG6_PARTN</name>
<dbReference type="EMBL" id="JAHQIW010005803">
    <property type="protein sequence ID" value="KAJ1367206.1"/>
    <property type="molecule type" value="Genomic_DNA"/>
</dbReference>
<organism evidence="1 2">
    <name type="scientific">Parelaphostrongylus tenuis</name>
    <name type="common">Meningeal worm</name>
    <dbReference type="NCBI Taxonomy" id="148309"/>
    <lineage>
        <taxon>Eukaryota</taxon>
        <taxon>Metazoa</taxon>
        <taxon>Ecdysozoa</taxon>
        <taxon>Nematoda</taxon>
        <taxon>Chromadorea</taxon>
        <taxon>Rhabditida</taxon>
        <taxon>Rhabditina</taxon>
        <taxon>Rhabditomorpha</taxon>
        <taxon>Strongyloidea</taxon>
        <taxon>Metastrongylidae</taxon>
        <taxon>Parelaphostrongylus</taxon>
    </lineage>
</organism>
<protein>
    <submittedName>
        <fullName evidence="1">Uncharacterized protein</fullName>
    </submittedName>
</protein>
<comment type="caution">
    <text evidence="1">The sequence shown here is derived from an EMBL/GenBank/DDBJ whole genome shotgun (WGS) entry which is preliminary data.</text>
</comment>
<dbReference type="Proteomes" id="UP001196413">
    <property type="component" value="Unassembled WGS sequence"/>
</dbReference>
<evidence type="ECO:0000313" key="2">
    <source>
        <dbReference type="Proteomes" id="UP001196413"/>
    </source>
</evidence>